<protein>
    <recommendedName>
        <fullName evidence="6">Secreted protein</fullName>
    </recommendedName>
</protein>
<name>A0A1Y6EBH1_9SPHN</name>
<dbReference type="RefSeq" id="WP_200810265.1">
    <property type="nucleotide sequence ID" value="NZ_FXWG01000001.1"/>
</dbReference>
<evidence type="ECO:0008006" key="6">
    <source>
        <dbReference type="Google" id="ProtNLM"/>
    </source>
</evidence>
<dbReference type="Proteomes" id="UP000194420">
    <property type="component" value="Unassembled WGS sequence"/>
</dbReference>
<evidence type="ECO:0000256" key="2">
    <source>
        <dbReference type="SAM" id="Phobius"/>
    </source>
</evidence>
<proteinExistence type="predicted"/>
<keyword evidence="2" id="KW-1133">Transmembrane helix</keyword>
<gene>
    <name evidence="4" type="ORF">SAMN06297468_0139</name>
</gene>
<evidence type="ECO:0000256" key="1">
    <source>
        <dbReference type="SAM" id="MobiDB-lite"/>
    </source>
</evidence>
<evidence type="ECO:0000256" key="3">
    <source>
        <dbReference type="SAM" id="SignalP"/>
    </source>
</evidence>
<keyword evidence="5" id="KW-1185">Reference proteome</keyword>
<organism evidence="4 5">
    <name type="scientific">Altererythrobacter xiamenensis</name>
    <dbReference type="NCBI Taxonomy" id="1316679"/>
    <lineage>
        <taxon>Bacteria</taxon>
        <taxon>Pseudomonadati</taxon>
        <taxon>Pseudomonadota</taxon>
        <taxon>Alphaproteobacteria</taxon>
        <taxon>Sphingomonadales</taxon>
        <taxon>Erythrobacteraceae</taxon>
        <taxon>Altererythrobacter</taxon>
    </lineage>
</organism>
<feature type="signal peptide" evidence="3">
    <location>
        <begin position="1"/>
        <end position="26"/>
    </location>
</feature>
<dbReference type="AlphaFoldDB" id="A0A1Y6EBH1"/>
<feature type="transmembrane region" description="Helical" evidence="2">
    <location>
        <begin position="71"/>
        <end position="90"/>
    </location>
</feature>
<reference evidence="5" key="1">
    <citation type="submission" date="2017-04" db="EMBL/GenBank/DDBJ databases">
        <authorList>
            <person name="Varghese N."/>
            <person name="Submissions S."/>
        </authorList>
    </citation>
    <scope>NUCLEOTIDE SEQUENCE [LARGE SCALE GENOMIC DNA]</scope>
</reference>
<accession>A0A1Y6EBH1</accession>
<keyword evidence="2" id="KW-0472">Membrane</keyword>
<feature type="chain" id="PRO_5013255328" description="Secreted protein" evidence="3">
    <location>
        <begin position="27"/>
        <end position="274"/>
    </location>
</feature>
<keyword evidence="3" id="KW-0732">Signal</keyword>
<feature type="region of interest" description="Disordered" evidence="1">
    <location>
        <begin position="218"/>
        <end position="259"/>
    </location>
</feature>
<evidence type="ECO:0000313" key="4">
    <source>
        <dbReference type="EMBL" id="SMQ58260.1"/>
    </source>
</evidence>
<dbReference type="EMBL" id="FXWG01000001">
    <property type="protein sequence ID" value="SMQ58260.1"/>
    <property type="molecule type" value="Genomic_DNA"/>
</dbReference>
<evidence type="ECO:0000313" key="5">
    <source>
        <dbReference type="Proteomes" id="UP000194420"/>
    </source>
</evidence>
<keyword evidence="2" id="KW-0812">Transmembrane</keyword>
<sequence length="274" mass="29928">MAHNSRFAAIAGMAAALSMAATPVAAAELPTKTSRTSAVFTPGTFHAEEADADGYRRWRRHRHNRVDAGDVLAGVLIIGGIAAIASAASNNDRDRRYRDRDYRYPDRDYRNQDYRYRERRGDSRYDGGRGIDNAVEMCVSEIERDVRVDTVDEVNRTGEGWRVTGSLYNGDRFTCRIGQDGRIDDVNFGGFAASSTAPRTPVEDKQWSDDRYAAAWADVGAEARERGNGTEPAPSAVTDGPQPAYPGGPIDGDVAAPEAEIQKDDRYTMAAAGN</sequence>